<dbReference type="EMBL" id="BK032567">
    <property type="protein sequence ID" value="DAF48361.1"/>
    <property type="molecule type" value="Genomic_DNA"/>
</dbReference>
<reference evidence="2" key="1">
    <citation type="journal article" date="2021" name="Proc. Natl. Acad. Sci. U.S.A.">
        <title>A Catalog of Tens of Thousands of Viruses from Human Metagenomes Reveals Hidden Associations with Chronic Diseases.</title>
        <authorList>
            <person name="Tisza M.J."/>
            <person name="Buck C.B."/>
        </authorList>
    </citation>
    <scope>NUCLEOTIDE SEQUENCE</scope>
    <source>
        <strain evidence="2">CtUYJ6</strain>
    </source>
</reference>
<sequence length="91" mass="10439">MRATKGNKEYTIDETQKKFYQDSGFDILNDDGEVIAYGRGKTVPYDDHMKAVKEIERLQKLCANLQEEKSDLQKELETLKAEKKPAKKAGE</sequence>
<feature type="coiled-coil region" evidence="1">
    <location>
        <begin position="48"/>
        <end position="89"/>
    </location>
</feature>
<protein>
    <submittedName>
        <fullName evidence="2">FOSW, CJUN PROTEIN, COILED COIL DOMAIN</fullName>
    </submittedName>
</protein>
<evidence type="ECO:0000256" key="1">
    <source>
        <dbReference type="SAM" id="Coils"/>
    </source>
</evidence>
<proteinExistence type="predicted"/>
<accession>A0A8S5SBQ0</accession>
<organism evidence="2">
    <name type="scientific">Podoviridae sp. ctUYJ6</name>
    <dbReference type="NCBI Taxonomy" id="2827737"/>
    <lineage>
        <taxon>Viruses</taxon>
        <taxon>Duplodnaviria</taxon>
        <taxon>Heunggongvirae</taxon>
        <taxon>Uroviricota</taxon>
        <taxon>Caudoviricetes</taxon>
    </lineage>
</organism>
<keyword evidence="1" id="KW-0175">Coiled coil</keyword>
<evidence type="ECO:0000313" key="2">
    <source>
        <dbReference type="EMBL" id="DAF48361.1"/>
    </source>
</evidence>
<name>A0A8S5SBQ0_9CAUD</name>